<evidence type="ECO:0000313" key="2">
    <source>
        <dbReference type="EMBL" id="KAK3335434.1"/>
    </source>
</evidence>
<feature type="transmembrane region" description="Helical" evidence="1">
    <location>
        <begin position="12"/>
        <end position="32"/>
    </location>
</feature>
<keyword evidence="1" id="KW-0472">Membrane</keyword>
<evidence type="ECO:0000256" key="1">
    <source>
        <dbReference type="SAM" id="Phobius"/>
    </source>
</evidence>
<organism evidence="2 3">
    <name type="scientific">Cercophora scortea</name>
    <dbReference type="NCBI Taxonomy" id="314031"/>
    <lineage>
        <taxon>Eukaryota</taxon>
        <taxon>Fungi</taxon>
        <taxon>Dikarya</taxon>
        <taxon>Ascomycota</taxon>
        <taxon>Pezizomycotina</taxon>
        <taxon>Sordariomycetes</taxon>
        <taxon>Sordariomycetidae</taxon>
        <taxon>Sordariales</taxon>
        <taxon>Lasiosphaeriaceae</taxon>
        <taxon>Cercophora</taxon>
    </lineage>
</organism>
<keyword evidence="1" id="KW-0812">Transmembrane</keyword>
<reference evidence="2" key="1">
    <citation type="journal article" date="2023" name="Mol. Phylogenet. Evol.">
        <title>Genome-scale phylogeny and comparative genomics of the fungal order Sordariales.</title>
        <authorList>
            <person name="Hensen N."/>
            <person name="Bonometti L."/>
            <person name="Westerberg I."/>
            <person name="Brannstrom I.O."/>
            <person name="Guillou S."/>
            <person name="Cros-Aarteil S."/>
            <person name="Calhoun S."/>
            <person name="Haridas S."/>
            <person name="Kuo A."/>
            <person name="Mondo S."/>
            <person name="Pangilinan J."/>
            <person name="Riley R."/>
            <person name="LaButti K."/>
            <person name="Andreopoulos B."/>
            <person name="Lipzen A."/>
            <person name="Chen C."/>
            <person name="Yan M."/>
            <person name="Daum C."/>
            <person name="Ng V."/>
            <person name="Clum A."/>
            <person name="Steindorff A."/>
            <person name="Ohm R.A."/>
            <person name="Martin F."/>
            <person name="Silar P."/>
            <person name="Natvig D.O."/>
            <person name="Lalanne C."/>
            <person name="Gautier V."/>
            <person name="Ament-Velasquez S.L."/>
            <person name="Kruys A."/>
            <person name="Hutchinson M.I."/>
            <person name="Powell A.J."/>
            <person name="Barry K."/>
            <person name="Miller A.N."/>
            <person name="Grigoriev I.V."/>
            <person name="Debuchy R."/>
            <person name="Gladieux P."/>
            <person name="Hiltunen Thoren M."/>
            <person name="Johannesson H."/>
        </authorList>
    </citation>
    <scope>NUCLEOTIDE SEQUENCE</scope>
    <source>
        <strain evidence="2">SMH4131-1</strain>
    </source>
</reference>
<gene>
    <name evidence="2" type="ORF">B0T19DRAFT_8141</name>
</gene>
<keyword evidence="3" id="KW-1185">Reference proteome</keyword>
<comment type="caution">
    <text evidence="2">The sequence shown here is derived from an EMBL/GenBank/DDBJ whole genome shotgun (WGS) entry which is preliminary data.</text>
</comment>
<sequence length="88" mass="10073">MEYLPEGLPVIDLFGMAFFGRGGWLAVFVLPHMEEGQPLGLDDYTIYICGACGFLGARLTYGWKGGREAVVFYQHNTNWYLTWYLRLV</sequence>
<accession>A0AAE0MLH2</accession>
<evidence type="ECO:0000313" key="3">
    <source>
        <dbReference type="Proteomes" id="UP001286456"/>
    </source>
</evidence>
<dbReference type="EMBL" id="JAUEPO010000001">
    <property type="protein sequence ID" value="KAK3335434.1"/>
    <property type="molecule type" value="Genomic_DNA"/>
</dbReference>
<name>A0AAE0MLH2_9PEZI</name>
<proteinExistence type="predicted"/>
<feature type="transmembrane region" description="Helical" evidence="1">
    <location>
        <begin position="44"/>
        <end position="61"/>
    </location>
</feature>
<keyword evidence="1" id="KW-1133">Transmembrane helix</keyword>
<dbReference type="Proteomes" id="UP001286456">
    <property type="component" value="Unassembled WGS sequence"/>
</dbReference>
<protein>
    <submittedName>
        <fullName evidence="2">Uncharacterized protein</fullName>
    </submittedName>
</protein>
<dbReference type="AlphaFoldDB" id="A0AAE0MLH2"/>
<reference evidence="2" key="2">
    <citation type="submission" date="2023-06" db="EMBL/GenBank/DDBJ databases">
        <authorList>
            <consortium name="Lawrence Berkeley National Laboratory"/>
            <person name="Haridas S."/>
            <person name="Hensen N."/>
            <person name="Bonometti L."/>
            <person name="Westerberg I."/>
            <person name="Brannstrom I.O."/>
            <person name="Guillou S."/>
            <person name="Cros-Aarteil S."/>
            <person name="Calhoun S."/>
            <person name="Kuo A."/>
            <person name="Mondo S."/>
            <person name="Pangilinan J."/>
            <person name="Riley R."/>
            <person name="Labutti K."/>
            <person name="Andreopoulos B."/>
            <person name="Lipzen A."/>
            <person name="Chen C."/>
            <person name="Yanf M."/>
            <person name="Daum C."/>
            <person name="Ng V."/>
            <person name="Clum A."/>
            <person name="Steindorff A."/>
            <person name="Ohm R."/>
            <person name="Martin F."/>
            <person name="Silar P."/>
            <person name="Natvig D."/>
            <person name="Lalanne C."/>
            <person name="Gautier V."/>
            <person name="Ament-Velasquez S.L."/>
            <person name="Kruys A."/>
            <person name="Hutchinson M.I."/>
            <person name="Powell A.J."/>
            <person name="Barry K."/>
            <person name="Miller A.N."/>
            <person name="Grigoriev I.V."/>
            <person name="Debuchy R."/>
            <person name="Gladieux P."/>
            <person name="Thoren M.H."/>
            <person name="Johannesson H."/>
        </authorList>
    </citation>
    <scope>NUCLEOTIDE SEQUENCE</scope>
    <source>
        <strain evidence="2">SMH4131-1</strain>
    </source>
</reference>